<name>A0A9Q9F8Q4_ENCHE</name>
<gene>
    <name evidence="1" type="ORF">GPU96_02g02410</name>
</gene>
<evidence type="ECO:0000313" key="1">
    <source>
        <dbReference type="EMBL" id="UTX42531.1"/>
    </source>
</evidence>
<dbReference type="AlphaFoldDB" id="A0A9Q9F8Q4"/>
<sequence length="290" mass="33770">MNLAIYLGNALENTEKTLKVARLEKEVEDVCKAHRDLVFSQRHIDFQMKNREKKAQMELEICKVLRKLHEQILKQNLGYTKCISSKIQGTKGVGENERKDSSGNMEMMRYRDQIYTLLSYLHNNERMGARILSFQRALENNDRIRSAGNGVVCLINRIGLSILKETGKVIKAYGGSIDERKDMMLRYEDLRVKSLLEQLKQKTSNCEEIMREEAISRVLVVLSQGSVENDIRFAELIDETLERTESYEFPEITRMSVQFIIAKKYVEDMVSLKKQPFLRKYLERNTGSKK</sequence>
<accession>A0A9Q9F8Q4</accession>
<dbReference type="EMBL" id="CP075148">
    <property type="protein sequence ID" value="UTX42531.1"/>
    <property type="molecule type" value="Genomic_DNA"/>
</dbReference>
<protein>
    <submittedName>
        <fullName evidence="1">Nuclear export protein</fullName>
    </submittedName>
</protein>
<organism evidence="1 2">
    <name type="scientific">Encephalitozoon hellem</name>
    <name type="common">Microsporidian parasite</name>
    <dbReference type="NCBI Taxonomy" id="27973"/>
    <lineage>
        <taxon>Eukaryota</taxon>
        <taxon>Fungi</taxon>
        <taxon>Fungi incertae sedis</taxon>
        <taxon>Microsporidia</taxon>
        <taxon>Unikaryonidae</taxon>
        <taxon>Encephalitozoon</taxon>
    </lineage>
</organism>
<dbReference type="Proteomes" id="UP001059546">
    <property type="component" value="Chromosome II"/>
</dbReference>
<evidence type="ECO:0000313" key="2">
    <source>
        <dbReference type="Proteomes" id="UP001059546"/>
    </source>
</evidence>
<reference evidence="1" key="1">
    <citation type="submission" date="2021-05" db="EMBL/GenBank/DDBJ databases">
        <title>Encephalitozoon hellem ATCC 50604 Complete Genome.</title>
        <authorList>
            <person name="Mascarenhas dos Santos A.C."/>
            <person name="Julian A.T."/>
            <person name="Pombert J.-F."/>
        </authorList>
    </citation>
    <scope>NUCLEOTIDE SEQUENCE</scope>
    <source>
        <strain evidence="1">ATCC 50604</strain>
    </source>
</reference>
<proteinExistence type="predicted"/>